<evidence type="ECO:0000313" key="2">
    <source>
        <dbReference type="EMBL" id="SCV01054.1"/>
    </source>
</evidence>
<feature type="region of interest" description="Disordered" evidence="1">
    <location>
        <begin position="261"/>
        <end position="281"/>
    </location>
</feature>
<reference evidence="3" key="1">
    <citation type="submission" date="2016-03" db="EMBL/GenBank/DDBJ databases">
        <authorList>
            <person name="Devillers Hugo."/>
        </authorList>
    </citation>
    <scope>NUCLEOTIDE SEQUENCE [LARGE SCALE GENOMIC DNA]</scope>
</reference>
<evidence type="ECO:0000256" key="1">
    <source>
        <dbReference type="SAM" id="MobiDB-lite"/>
    </source>
</evidence>
<dbReference type="AlphaFoldDB" id="A0A1G4KA66"/>
<sequence length="657" mass="73981">MLENSIKVDDYFGNDDNGLWSWYLSNLRRGNFEELNNNELKVALLKRFLYEQLMSAAVPFNKKLLLVSIPDDIHENTNLLENFLRDYFHLDDLQYIQIRKLTQEKCYNHENHYLISDNLSNFNDKSFLELGAKNRATRNEILPRPQSYNNQYSIISGETGFDSVKSPSDVPSPQRELQPSTVILEDSCFDQAPFESVRSTTVEKAESVNSSECDDATDSNQCENYPSARNLENDTSSELVLQFKHHGIHNRPQRIAPELLKNSRGTQTANTSSTGMSSVRSADVSSYDGDVLTHTITRDEISASSLADNECISELSSVDHSLRSLSYDSDFSQGSSSMTSIFPSLSISEKFGRFRLVLQSILIQQPDTRQLFTAVRQSNNDPNVAHVNDDWLLYDNKFSMNNLQILALHDVLELNKFFPKVLFYTLVMIQDDVAIEAQGYHPNVSRLSPQPNVSASALSDRTLRLESTITSTITKMNSCMSSPSFGTSLSPFCGMSKDPYINEHDDEDALENDQNHRAQDSQIFQLYAATRTNSNKSTAHRSIRTIKSIGDWAFHHDSTPKQHASPPPSLSGSGQSNCNDTLLKTQSKSSIKSGLSKTISSASMSTVERAKTMPLPSILKTFSNFDDEAIHLRQKVAKFKRKRMAKRKTTDPKCSIM</sequence>
<organism evidence="2 3">
    <name type="scientific">Lachancea meyersii CBS 8951</name>
    <dbReference type="NCBI Taxonomy" id="1266667"/>
    <lineage>
        <taxon>Eukaryota</taxon>
        <taxon>Fungi</taxon>
        <taxon>Dikarya</taxon>
        <taxon>Ascomycota</taxon>
        <taxon>Saccharomycotina</taxon>
        <taxon>Saccharomycetes</taxon>
        <taxon>Saccharomycetales</taxon>
        <taxon>Saccharomycetaceae</taxon>
        <taxon>Lachancea</taxon>
    </lineage>
</organism>
<dbReference type="OrthoDB" id="4070734at2759"/>
<feature type="region of interest" description="Disordered" evidence="1">
    <location>
        <begin position="555"/>
        <end position="581"/>
    </location>
</feature>
<keyword evidence="3" id="KW-1185">Reference proteome</keyword>
<gene>
    <name evidence="2" type="ORF">LAME_0G13762G</name>
</gene>
<protein>
    <submittedName>
        <fullName evidence="2">LAME_0G13762g1_1</fullName>
    </submittedName>
</protein>
<accession>A0A1G4KA66</accession>
<dbReference type="Proteomes" id="UP000191144">
    <property type="component" value="Chromosome G"/>
</dbReference>
<name>A0A1G4KA66_9SACH</name>
<feature type="compositionally biased region" description="Polar residues" evidence="1">
    <location>
        <begin position="263"/>
        <end position="281"/>
    </location>
</feature>
<proteinExistence type="predicted"/>
<evidence type="ECO:0000313" key="3">
    <source>
        <dbReference type="Proteomes" id="UP000191144"/>
    </source>
</evidence>
<dbReference type="EMBL" id="LT598484">
    <property type="protein sequence ID" value="SCV01054.1"/>
    <property type="molecule type" value="Genomic_DNA"/>
</dbReference>